<gene>
    <name evidence="7" type="ORF">A9Q84_10915</name>
</gene>
<evidence type="ECO:0000256" key="1">
    <source>
        <dbReference type="ARBA" id="ARBA00004141"/>
    </source>
</evidence>
<dbReference type="PROSITE" id="PS51257">
    <property type="entry name" value="PROKAR_LIPOPROTEIN"/>
    <property type="match status" value="1"/>
</dbReference>
<feature type="domain" description="TM2" evidence="6">
    <location>
        <begin position="81"/>
        <end position="127"/>
    </location>
</feature>
<keyword evidence="4 5" id="KW-0472">Membrane</keyword>
<keyword evidence="3 5" id="KW-1133">Transmembrane helix</keyword>
<comment type="caution">
    <text evidence="7">The sequence shown here is derived from an EMBL/GenBank/DDBJ whole genome shotgun (WGS) entry which is preliminary data.</text>
</comment>
<name>A0A1Y5FDA3_9BACT</name>
<reference evidence="8" key="1">
    <citation type="journal article" date="2017" name="Proc. Natl. Acad. Sci. U.S.A.">
        <title>Simulation of Deepwater Horizon oil plume reveals substrate specialization within a complex community of hydrocarbon-degraders.</title>
        <authorList>
            <person name="Hu P."/>
            <person name="Dubinsky E.A."/>
            <person name="Probst A.J."/>
            <person name="Wang J."/>
            <person name="Sieber C.M.K."/>
            <person name="Tom L.M."/>
            <person name="Gardinali P."/>
            <person name="Banfield J.F."/>
            <person name="Atlas R.M."/>
            <person name="Andersen G.L."/>
        </authorList>
    </citation>
    <scope>NUCLEOTIDE SEQUENCE [LARGE SCALE GENOMIC DNA]</scope>
</reference>
<feature type="domain" description="TM2" evidence="6">
    <location>
        <begin position="16"/>
        <end position="62"/>
    </location>
</feature>
<evidence type="ECO:0000256" key="5">
    <source>
        <dbReference type="SAM" id="Phobius"/>
    </source>
</evidence>
<accession>A0A1Y5FDA3</accession>
<dbReference type="Pfam" id="PF05154">
    <property type="entry name" value="TM2"/>
    <property type="match status" value="2"/>
</dbReference>
<evidence type="ECO:0000313" key="8">
    <source>
        <dbReference type="Proteomes" id="UP000196531"/>
    </source>
</evidence>
<dbReference type="PANTHER" id="PTHR21016">
    <property type="entry name" value="BETA-AMYLOID BINDING PROTEIN-RELATED"/>
    <property type="match status" value="1"/>
</dbReference>
<organism evidence="7 8">
    <name type="scientific">Halobacteriovorax marinus</name>
    <dbReference type="NCBI Taxonomy" id="97084"/>
    <lineage>
        <taxon>Bacteria</taxon>
        <taxon>Pseudomonadati</taxon>
        <taxon>Bdellovibrionota</taxon>
        <taxon>Bacteriovoracia</taxon>
        <taxon>Bacteriovoracales</taxon>
        <taxon>Halobacteriovoraceae</taxon>
        <taxon>Halobacteriovorax</taxon>
    </lineage>
</organism>
<protein>
    <recommendedName>
        <fullName evidence="6">TM2 domain-containing protein</fullName>
    </recommendedName>
</protein>
<feature type="transmembrane region" description="Helical" evidence="5">
    <location>
        <begin position="19"/>
        <end position="37"/>
    </location>
</feature>
<evidence type="ECO:0000256" key="3">
    <source>
        <dbReference type="ARBA" id="ARBA00022989"/>
    </source>
</evidence>
<dbReference type="InterPro" id="IPR007829">
    <property type="entry name" value="TM2"/>
</dbReference>
<proteinExistence type="predicted"/>
<feature type="transmembrane region" description="Helical" evidence="5">
    <location>
        <begin position="44"/>
        <end position="64"/>
    </location>
</feature>
<evidence type="ECO:0000256" key="4">
    <source>
        <dbReference type="ARBA" id="ARBA00023136"/>
    </source>
</evidence>
<dbReference type="PANTHER" id="PTHR21016:SF25">
    <property type="entry name" value="TM2 DOMAIN-CONTAINING PROTEIN DDB_G0277895-RELATED"/>
    <property type="match status" value="1"/>
</dbReference>
<feature type="transmembrane region" description="Helical" evidence="5">
    <location>
        <begin position="84"/>
        <end position="102"/>
    </location>
</feature>
<comment type="subcellular location">
    <subcellularLocation>
        <location evidence="1">Membrane</location>
        <topology evidence="1">Multi-pass membrane protein</topology>
    </subcellularLocation>
</comment>
<sequence length="145" mass="17044">MTTVIIRNEERIVDTHSLLIGYILWIFGFMGCHRFYYGKPKTGMLWFFTGGLFGVGWLVDLFLLPSMDQDADMKYWDGPVQYPIAWILLVFLGVFGIHKIYMEKYLFGVLYFLTGGFFFIGVIYDFWTLNDQINEFNKANKLKTL</sequence>
<dbReference type="AlphaFoldDB" id="A0A1Y5FDA3"/>
<dbReference type="Proteomes" id="UP000196531">
    <property type="component" value="Unassembled WGS sequence"/>
</dbReference>
<dbReference type="EMBL" id="MAAO01000006">
    <property type="protein sequence ID" value="OUR96840.1"/>
    <property type="molecule type" value="Genomic_DNA"/>
</dbReference>
<evidence type="ECO:0000256" key="2">
    <source>
        <dbReference type="ARBA" id="ARBA00022692"/>
    </source>
</evidence>
<keyword evidence="2 5" id="KW-0812">Transmembrane</keyword>
<evidence type="ECO:0000313" key="7">
    <source>
        <dbReference type="EMBL" id="OUR96840.1"/>
    </source>
</evidence>
<dbReference type="GO" id="GO:0016020">
    <property type="term" value="C:membrane"/>
    <property type="evidence" value="ECO:0007669"/>
    <property type="project" value="UniProtKB-SubCell"/>
</dbReference>
<evidence type="ECO:0000259" key="6">
    <source>
        <dbReference type="Pfam" id="PF05154"/>
    </source>
</evidence>
<dbReference type="InterPro" id="IPR050932">
    <property type="entry name" value="TM2D1-3-like"/>
</dbReference>
<feature type="transmembrane region" description="Helical" evidence="5">
    <location>
        <begin position="109"/>
        <end position="127"/>
    </location>
</feature>